<dbReference type="Gene3D" id="3.50.50.60">
    <property type="entry name" value="FAD/NAD(P)-binding domain"/>
    <property type="match status" value="1"/>
</dbReference>
<sequence length="52" mass="5728">METYDAVVVGAGPAGLSASYHLRRLGLRHVVLDADRTPGGAWQHRWDSLTMH</sequence>
<dbReference type="SUPFAM" id="SSF51905">
    <property type="entry name" value="FAD/NAD(P)-binding domain"/>
    <property type="match status" value="1"/>
</dbReference>
<evidence type="ECO:0000313" key="2">
    <source>
        <dbReference type="Proteomes" id="UP001168537"/>
    </source>
</evidence>
<proteinExistence type="predicted"/>
<protein>
    <submittedName>
        <fullName evidence="1">FAD-dependent oxidoreductase</fullName>
    </submittedName>
</protein>
<accession>A0ABT8F003</accession>
<dbReference type="EMBL" id="JAUHJR010000228">
    <property type="protein sequence ID" value="MDN4163770.1"/>
    <property type="molecule type" value="Genomic_DNA"/>
</dbReference>
<keyword evidence="2" id="KW-1185">Reference proteome</keyword>
<dbReference type="InterPro" id="IPR036188">
    <property type="entry name" value="FAD/NAD-bd_sf"/>
</dbReference>
<dbReference type="Proteomes" id="UP001168537">
    <property type="component" value="Unassembled WGS sequence"/>
</dbReference>
<dbReference type="Pfam" id="PF13450">
    <property type="entry name" value="NAD_binding_8"/>
    <property type="match status" value="1"/>
</dbReference>
<feature type="non-terminal residue" evidence="1">
    <location>
        <position position="52"/>
    </location>
</feature>
<gene>
    <name evidence="1" type="ORF">QWY29_20600</name>
</gene>
<evidence type="ECO:0000313" key="1">
    <source>
        <dbReference type="EMBL" id="MDN4163770.1"/>
    </source>
</evidence>
<comment type="caution">
    <text evidence="1">The sequence shown here is derived from an EMBL/GenBank/DDBJ whole genome shotgun (WGS) entry which is preliminary data.</text>
</comment>
<organism evidence="1 2">
    <name type="scientific">Nocardioides abyssi</name>
    <dbReference type="NCBI Taxonomy" id="3058370"/>
    <lineage>
        <taxon>Bacteria</taxon>
        <taxon>Bacillati</taxon>
        <taxon>Actinomycetota</taxon>
        <taxon>Actinomycetes</taxon>
        <taxon>Propionibacteriales</taxon>
        <taxon>Nocardioidaceae</taxon>
        <taxon>Nocardioides</taxon>
    </lineage>
</organism>
<dbReference type="RefSeq" id="WP_300963083.1">
    <property type="nucleotide sequence ID" value="NZ_JAUHJR010000228.1"/>
</dbReference>
<reference evidence="1" key="1">
    <citation type="submission" date="2023-06" db="EMBL/GenBank/DDBJ databases">
        <title>Draft genome sequence of Nocardioides sp. SOB72.</title>
        <authorList>
            <person name="Zhang G."/>
        </authorList>
    </citation>
    <scope>NUCLEOTIDE SEQUENCE</scope>
    <source>
        <strain evidence="1">SOB72</strain>
    </source>
</reference>
<name>A0ABT8F003_9ACTN</name>